<dbReference type="PANTHER" id="PTHR28288:SF2">
    <property type="entry name" value="PROTEASE B INHIBITOR 2"/>
    <property type="match status" value="1"/>
</dbReference>
<dbReference type="EMBL" id="KZ680218">
    <property type="protein sequence ID" value="PTB64015.1"/>
    <property type="molecule type" value="Genomic_DNA"/>
</dbReference>
<comment type="similarity">
    <text evidence="1">Belongs to the protease inhibitor I9 family.</text>
</comment>
<gene>
    <name evidence="3" type="ORF">BBK36DRAFT_1125836</name>
</gene>
<dbReference type="RefSeq" id="XP_024747335.1">
    <property type="nucleotide sequence ID" value="XM_024891320.1"/>
</dbReference>
<reference evidence="4" key="1">
    <citation type="submission" date="2016-07" db="EMBL/GenBank/DDBJ databases">
        <title>Multiple horizontal gene transfer events from other fungi enriched the ability of initially mycotrophic Trichoderma (Ascomycota) to feed on dead plant biomass.</title>
        <authorList>
            <consortium name="DOE Joint Genome Institute"/>
            <person name="Atanasova L."/>
            <person name="Chenthamara K."/>
            <person name="Zhang J."/>
            <person name="Grujic M."/>
            <person name="Henrissat B."/>
            <person name="Kuo A."/>
            <person name="Aerts A."/>
            <person name="Salamov A."/>
            <person name="Lipzen A."/>
            <person name="Labutti K."/>
            <person name="Barry K."/>
            <person name="Miao Y."/>
            <person name="Rahimi M.J."/>
            <person name="Shen Q."/>
            <person name="Grigoriev I.V."/>
            <person name="Kubicek C.P."/>
            <person name="Druzhinina I.S."/>
        </authorList>
    </citation>
    <scope>NUCLEOTIDE SEQUENCE [LARGE SCALE GENOMIC DNA]</scope>
    <source>
        <strain evidence="4">TUCIM 6016</strain>
    </source>
</reference>
<dbReference type="AlphaFoldDB" id="A0A2T4B3X3"/>
<sequence length="52" mass="5606">AKKKATDAGAKITQEYSLIKGFAVEYPEGTVVALDQEPSVQSVEKDHVVTTQ</sequence>
<dbReference type="InterPro" id="IPR052471">
    <property type="entry name" value="PBI_I9"/>
</dbReference>
<dbReference type="GO" id="GO:0004866">
    <property type="term" value="F:endopeptidase inhibitor activity"/>
    <property type="evidence" value="ECO:0007669"/>
    <property type="project" value="TreeGrafter"/>
</dbReference>
<protein>
    <recommendedName>
        <fullName evidence="2">Inhibitor I9 domain-containing protein</fullName>
    </recommendedName>
</protein>
<feature type="non-terminal residue" evidence="3">
    <location>
        <position position="1"/>
    </location>
</feature>
<evidence type="ECO:0000259" key="2">
    <source>
        <dbReference type="Pfam" id="PF05922"/>
    </source>
</evidence>
<evidence type="ECO:0000313" key="3">
    <source>
        <dbReference type="EMBL" id="PTB64015.1"/>
    </source>
</evidence>
<organism evidence="3 4">
    <name type="scientific">Trichoderma citrinoviride</name>
    <dbReference type="NCBI Taxonomy" id="58853"/>
    <lineage>
        <taxon>Eukaryota</taxon>
        <taxon>Fungi</taxon>
        <taxon>Dikarya</taxon>
        <taxon>Ascomycota</taxon>
        <taxon>Pezizomycotina</taxon>
        <taxon>Sordariomycetes</taxon>
        <taxon>Hypocreomycetidae</taxon>
        <taxon>Hypocreales</taxon>
        <taxon>Hypocreaceae</taxon>
        <taxon>Trichoderma</taxon>
    </lineage>
</organism>
<dbReference type="PANTHER" id="PTHR28288">
    <property type="entry name" value="PROTEASE B INHIBITOR 2"/>
    <property type="match status" value="1"/>
</dbReference>
<evidence type="ECO:0000256" key="1">
    <source>
        <dbReference type="ARBA" id="ARBA00038069"/>
    </source>
</evidence>
<dbReference type="GeneID" id="36599438"/>
<evidence type="ECO:0000313" key="4">
    <source>
        <dbReference type="Proteomes" id="UP000241546"/>
    </source>
</evidence>
<dbReference type="InterPro" id="IPR037045">
    <property type="entry name" value="S8pro/Inhibitor_I9_sf"/>
</dbReference>
<dbReference type="InterPro" id="IPR010259">
    <property type="entry name" value="S8pro/Inhibitor_I9"/>
</dbReference>
<dbReference type="GO" id="GO:0042144">
    <property type="term" value="P:vacuole fusion, non-autophagic"/>
    <property type="evidence" value="ECO:0007669"/>
    <property type="project" value="TreeGrafter"/>
</dbReference>
<feature type="domain" description="Inhibitor I9" evidence="2">
    <location>
        <begin position="3"/>
        <end position="51"/>
    </location>
</feature>
<accession>A0A2T4B3X3</accession>
<dbReference type="OrthoDB" id="5518345at2759"/>
<proteinExistence type="inferred from homology"/>
<name>A0A2T4B3X3_9HYPO</name>
<dbReference type="Gene3D" id="3.30.70.80">
    <property type="entry name" value="Peptidase S8 propeptide/proteinase inhibitor I9"/>
    <property type="match status" value="1"/>
</dbReference>
<keyword evidence="4" id="KW-1185">Reference proteome</keyword>
<dbReference type="Pfam" id="PF05922">
    <property type="entry name" value="Inhibitor_I9"/>
    <property type="match status" value="1"/>
</dbReference>
<dbReference type="SUPFAM" id="SSF54897">
    <property type="entry name" value="Protease propeptides/inhibitors"/>
    <property type="match status" value="1"/>
</dbReference>
<dbReference type="Proteomes" id="UP000241546">
    <property type="component" value="Unassembled WGS sequence"/>
</dbReference>